<keyword evidence="2" id="KW-1185">Reference proteome</keyword>
<dbReference type="Proteomes" id="UP000002754">
    <property type="component" value="Unassembled WGS sequence"/>
</dbReference>
<dbReference type="EMBL" id="ALPT02000006">
    <property type="protein sequence ID" value="KGA98728.1"/>
    <property type="molecule type" value="Genomic_DNA"/>
</dbReference>
<protein>
    <submittedName>
        <fullName evidence="1">Uncharacterized protein</fullName>
    </submittedName>
</protein>
<name>A0A094WRU6_ALKAL</name>
<gene>
    <name evidence="1" type="ORF">BALCAV_0202965</name>
</gene>
<accession>A0A094WRU6</accession>
<dbReference type="AlphaFoldDB" id="A0A094WRU6"/>
<evidence type="ECO:0000313" key="1">
    <source>
        <dbReference type="EMBL" id="KGA98728.1"/>
    </source>
</evidence>
<sequence>MVLGATAEALHFSEQFPSTAYEEMCSDCQRLNRSCKVNLSMVSPSNQSLSTVKGQSYAAKVESIRWQRKSECR</sequence>
<reference evidence="1 2" key="1">
    <citation type="journal article" date="2014" name="Genome Announc.">
        <title>Draft Genome Sequence of Bacillus alcalophilus AV1934, a Classic Alkaliphile Isolated from Human Feces in 1934.</title>
        <authorList>
            <person name="Attie O."/>
            <person name="Jayaprakash A."/>
            <person name="Shah H."/>
            <person name="Paulsen I.T."/>
            <person name="Morino M."/>
            <person name="Takahashi Y."/>
            <person name="Narumi I."/>
            <person name="Sachidanandam R."/>
            <person name="Satoh K."/>
            <person name="Ito M."/>
            <person name="Krulwich T.A."/>
        </authorList>
    </citation>
    <scope>NUCLEOTIDE SEQUENCE [LARGE SCALE GENOMIC DNA]</scope>
    <source>
        <strain evidence="1 2">AV1934</strain>
    </source>
</reference>
<evidence type="ECO:0000313" key="2">
    <source>
        <dbReference type="Proteomes" id="UP000002754"/>
    </source>
</evidence>
<proteinExistence type="predicted"/>
<comment type="caution">
    <text evidence="1">The sequence shown here is derived from an EMBL/GenBank/DDBJ whole genome shotgun (WGS) entry which is preliminary data.</text>
</comment>
<organism evidence="1 2">
    <name type="scientific">Alkalihalobacillus alcalophilus ATCC 27647 = CGMCC 1.3604</name>
    <dbReference type="NCBI Taxonomy" id="1218173"/>
    <lineage>
        <taxon>Bacteria</taxon>
        <taxon>Bacillati</taxon>
        <taxon>Bacillota</taxon>
        <taxon>Bacilli</taxon>
        <taxon>Bacillales</taxon>
        <taxon>Bacillaceae</taxon>
        <taxon>Alkalihalobacillus</taxon>
    </lineage>
</organism>